<evidence type="ECO:0000313" key="3">
    <source>
        <dbReference type="Proteomes" id="UP000256763"/>
    </source>
</evidence>
<name>A0A3E0WWS9_9GAMM</name>
<dbReference type="EMBL" id="NFZW01000009">
    <property type="protein sequence ID" value="RFA36466.1"/>
    <property type="molecule type" value="Genomic_DNA"/>
</dbReference>
<dbReference type="Proteomes" id="UP000256763">
    <property type="component" value="Unassembled WGS sequence"/>
</dbReference>
<evidence type="ECO:0000313" key="2">
    <source>
        <dbReference type="EMBL" id="RFA36466.1"/>
    </source>
</evidence>
<accession>A0A3E0WWS9</accession>
<proteinExistence type="predicted"/>
<feature type="transmembrane region" description="Helical" evidence="1">
    <location>
        <begin position="75"/>
        <end position="98"/>
    </location>
</feature>
<feature type="transmembrane region" description="Helical" evidence="1">
    <location>
        <begin position="45"/>
        <end position="69"/>
    </location>
</feature>
<protein>
    <submittedName>
        <fullName evidence="2">Uncharacterized protein</fullName>
    </submittedName>
</protein>
<organism evidence="2 3">
    <name type="scientific">Alkalilimnicola ehrlichii</name>
    <dbReference type="NCBI Taxonomy" id="351052"/>
    <lineage>
        <taxon>Bacteria</taxon>
        <taxon>Pseudomonadati</taxon>
        <taxon>Pseudomonadota</taxon>
        <taxon>Gammaproteobacteria</taxon>
        <taxon>Chromatiales</taxon>
        <taxon>Ectothiorhodospiraceae</taxon>
        <taxon>Alkalilimnicola</taxon>
    </lineage>
</organism>
<dbReference type="RefSeq" id="WP_116347839.1">
    <property type="nucleotide sequence ID" value="NZ_NFZW01000009.1"/>
</dbReference>
<keyword evidence="3" id="KW-1185">Reference proteome</keyword>
<dbReference type="AlphaFoldDB" id="A0A3E0WWS9"/>
<gene>
    <name evidence="2" type="ORF">CAL65_10835</name>
</gene>
<keyword evidence="1" id="KW-1133">Transmembrane helix</keyword>
<evidence type="ECO:0000256" key="1">
    <source>
        <dbReference type="SAM" id="Phobius"/>
    </source>
</evidence>
<keyword evidence="1" id="KW-0812">Transmembrane</keyword>
<sequence length="117" mass="12740">MKEFAKAWQTANGWLISGLALNALLLLAVLPMVLRQVNSIYEEFVPMGIFMLVLMGISGLAFVGGLVIAAGKPKWGAWLVLIGSIPLFPFSALSLVGAERAWAKARRDEEAEARARR</sequence>
<feature type="transmembrane region" description="Helical" evidence="1">
    <location>
        <begin position="12"/>
        <end position="33"/>
    </location>
</feature>
<keyword evidence="1" id="KW-0472">Membrane</keyword>
<comment type="caution">
    <text evidence="2">The sequence shown here is derived from an EMBL/GenBank/DDBJ whole genome shotgun (WGS) entry which is preliminary data.</text>
</comment>
<reference evidence="3" key="1">
    <citation type="submission" date="2017-05" db="EMBL/GenBank/DDBJ databases">
        <authorList>
            <person name="Sharma S."/>
            <person name="Sidhu C."/>
            <person name="Pinnaka A.K."/>
        </authorList>
    </citation>
    <scope>NUCLEOTIDE SEQUENCE [LARGE SCALE GENOMIC DNA]</scope>
    <source>
        <strain evidence="3">AK93</strain>
    </source>
</reference>